<organism evidence="3 4">
    <name type="scientific">Ligilactobacillus salitolerans</name>
    <dbReference type="NCBI Taxonomy" id="1808352"/>
    <lineage>
        <taxon>Bacteria</taxon>
        <taxon>Bacillati</taxon>
        <taxon>Bacillota</taxon>
        <taxon>Bacilli</taxon>
        <taxon>Lactobacillales</taxon>
        <taxon>Lactobacillaceae</taxon>
        <taxon>Ligilactobacillus</taxon>
    </lineage>
</organism>
<protein>
    <submittedName>
        <fullName evidence="3">GAF domain-containing protein</fullName>
    </submittedName>
</protein>
<proteinExistence type="inferred from homology"/>
<dbReference type="InterPro" id="IPR029016">
    <property type="entry name" value="GAF-like_dom_sf"/>
</dbReference>
<dbReference type="Pfam" id="PF01590">
    <property type="entry name" value="GAF"/>
    <property type="match status" value="1"/>
</dbReference>
<reference evidence="3 4" key="1">
    <citation type="journal article" date="2019" name="Int. J. Syst. Evol. Microbiol.">
        <title>Lactobacillus salitolerans sp. nov., a novel lactic acid bacterium isolated from spent mushroom substrates.</title>
        <authorList>
            <person name="Tohno M."/>
            <person name="Tanizawa Y."/>
            <person name="Kojima Y."/>
            <person name="Sakamoto M."/>
            <person name="Nakamura Y."/>
            <person name="Ohkuma M."/>
            <person name="Kobayashi H."/>
        </authorList>
    </citation>
    <scope>NUCLEOTIDE SEQUENCE [LARGE SCALE GENOMIC DNA]</scope>
    <source>
        <strain evidence="3 4">YK43</strain>
    </source>
</reference>
<comment type="similarity">
    <text evidence="1">Belongs to the free Met sulfoxide reductase family.</text>
</comment>
<accession>A0A401IRT2</accession>
<dbReference type="EMBL" id="BFFP01000008">
    <property type="protein sequence ID" value="GBG94242.1"/>
    <property type="molecule type" value="Genomic_DNA"/>
</dbReference>
<dbReference type="InterPro" id="IPR051330">
    <property type="entry name" value="Phosphatase_reg/MetRdx"/>
</dbReference>
<dbReference type="RefSeq" id="WP_124975470.1">
    <property type="nucleotide sequence ID" value="NZ_BFFP01000008.1"/>
</dbReference>
<dbReference type="AlphaFoldDB" id="A0A401IRT2"/>
<name>A0A401IRT2_9LACO</name>
<evidence type="ECO:0000313" key="3">
    <source>
        <dbReference type="EMBL" id="GBG94242.1"/>
    </source>
</evidence>
<dbReference type="InterPro" id="IPR003018">
    <property type="entry name" value="GAF"/>
</dbReference>
<dbReference type="Proteomes" id="UP000286848">
    <property type="component" value="Unassembled WGS sequence"/>
</dbReference>
<dbReference type="FunFam" id="3.30.450.40:FF:000008">
    <property type="entry name" value="GAF domain-containing proteins"/>
    <property type="match status" value="1"/>
</dbReference>
<dbReference type="GO" id="GO:0033745">
    <property type="term" value="F:L-methionine-(R)-S-oxide reductase activity"/>
    <property type="evidence" value="ECO:0007669"/>
    <property type="project" value="TreeGrafter"/>
</dbReference>
<dbReference type="Gene3D" id="3.30.450.40">
    <property type="match status" value="1"/>
</dbReference>
<dbReference type="GO" id="GO:0005829">
    <property type="term" value="C:cytosol"/>
    <property type="evidence" value="ECO:0007669"/>
    <property type="project" value="TreeGrafter"/>
</dbReference>
<sequence>MSEKTARYELLKKQAQALLNNEFDLVANMSNLVSLVFNELPRLNGTTFYRYIDGELLLGPFQGKPACMHIAVGNGVCGTVAATKKPEIVPNVHEFEGHIACDSASKSEVVVPIFKDDQFWGVLDLDSPEYDTFDEIDAQYLTEIGPLIFGEKAEIGV</sequence>
<keyword evidence="4" id="KW-1185">Reference proteome</keyword>
<dbReference type="PANTHER" id="PTHR21021:SF15">
    <property type="entry name" value="FREE METHIONINE-R-SULFOXIDE REDUCTASE"/>
    <property type="match status" value="1"/>
</dbReference>
<gene>
    <name evidence="3" type="ORF">LFYK43_07010</name>
</gene>
<evidence type="ECO:0000259" key="2">
    <source>
        <dbReference type="Pfam" id="PF01590"/>
    </source>
</evidence>
<dbReference type="OrthoDB" id="9796252at2"/>
<feature type="domain" description="GAF" evidence="2">
    <location>
        <begin position="41"/>
        <end position="145"/>
    </location>
</feature>
<dbReference type="SUPFAM" id="SSF55781">
    <property type="entry name" value="GAF domain-like"/>
    <property type="match status" value="1"/>
</dbReference>
<comment type="caution">
    <text evidence="3">The sequence shown here is derived from an EMBL/GenBank/DDBJ whole genome shotgun (WGS) entry which is preliminary data.</text>
</comment>
<evidence type="ECO:0000313" key="4">
    <source>
        <dbReference type="Proteomes" id="UP000286848"/>
    </source>
</evidence>
<evidence type="ECO:0000256" key="1">
    <source>
        <dbReference type="ARBA" id="ARBA00038454"/>
    </source>
</evidence>
<dbReference type="PANTHER" id="PTHR21021">
    <property type="entry name" value="GAF/PUTATIVE CYTOSKELETAL PROTEIN"/>
    <property type="match status" value="1"/>
</dbReference>